<dbReference type="Proteomes" id="UP000737018">
    <property type="component" value="Unassembled WGS sequence"/>
</dbReference>
<feature type="transmembrane region" description="Helical" evidence="1">
    <location>
        <begin position="167"/>
        <end position="186"/>
    </location>
</feature>
<organism evidence="3 4">
    <name type="scientific">Castanea mollissima</name>
    <name type="common">Chinese chestnut</name>
    <dbReference type="NCBI Taxonomy" id="60419"/>
    <lineage>
        <taxon>Eukaryota</taxon>
        <taxon>Viridiplantae</taxon>
        <taxon>Streptophyta</taxon>
        <taxon>Embryophyta</taxon>
        <taxon>Tracheophyta</taxon>
        <taxon>Spermatophyta</taxon>
        <taxon>Magnoliopsida</taxon>
        <taxon>eudicotyledons</taxon>
        <taxon>Gunneridae</taxon>
        <taxon>Pentapetalae</taxon>
        <taxon>rosids</taxon>
        <taxon>fabids</taxon>
        <taxon>Fagales</taxon>
        <taxon>Fagaceae</taxon>
        <taxon>Castanea</taxon>
    </lineage>
</organism>
<evidence type="ECO:0000256" key="1">
    <source>
        <dbReference type="SAM" id="Phobius"/>
    </source>
</evidence>
<dbReference type="EMBL" id="JRKL02003296">
    <property type="protein sequence ID" value="KAF3955708.1"/>
    <property type="molecule type" value="Genomic_DNA"/>
</dbReference>
<evidence type="ECO:0000313" key="3">
    <source>
        <dbReference type="EMBL" id="KAF3955708.1"/>
    </source>
</evidence>
<gene>
    <name evidence="3" type="ORF">CMV_019100</name>
</gene>
<sequence>MNYVKKEKINVHAHTEGKLQVELAALMYMETRLACEHGPDGCYTFGAVGEAEIVNAQGQEFIQLRKDIIWQMLQVWKIVQNPHLLQIEALQFKILRTGIPYKCLGFMWKLVQNALPVKTELHKRKFISSANCVFCGENQETRLWLTSRMGCSGLCTELHRGPCSAGLSLFLVVMGFANSFALQVFGPYMSLSLCSFFHVSRI</sequence>
<dbReference type="InterPro" id="IPR026960">
    <property type="entry name" value="RVT-Znf"/>
</dbReference>
<feature type="domain" description="Reverse transcriptase zinc-binding" evidence="2">
    <location>
        <begin position="92"/>
        <end position="142"/>
    </location>
</feature>
<dbReference type="AlphaFoldDB" id="A0A8J4VBW1"/>
<dbReference type="OrthoDB" id="1277691at2759"/>
<accession>A0A8J4VBW1</accession>
<protein>
    <recommendedName>
        <fullName evidence="2">Reverse transcriptase zinc-binding domain-containing protein</fullName>
    </recommendedName>
</protein>
<comment type="caution">
    <text evidence="3">The sequence shown here is derived from an EMBL/GenBank/DDBJ whole genome shotgun (WGS) entry which is preliminary data.</text>
</comment>
<evidence type="ECO:0000259" key="2">
    <source>
        <dbReference type="Pfam" id="PF13966"/>
    </source>
</evidence>
<evidence type="ECO:0000313" key="4">
    <source>
        <dbReference type="Proteomes" id="UP000737018"/>
    </source>
</evidence>
<name>A0A8J4VBW1_9ROSI</name>
<dbReference type="Pfam" id="PF13966">
    <property type="entry name" value="zf-RVT"/>
    <property type="match status" value="1"/>
</dbReference>
<proteinExistence type="predicted"/>
<keyword evidence="4" id="KW-1185">Reference proteome</keyword>
<keyword evidence="1" id="KW-1133">Transmembrane helix</keyword>
<reference evidence="3" key="1">
    <citation type="submission" date="2020-03" db="EMBL/GenBank/DDBJ databases">
        <title>Castanea mollissima Vanexum genome sequencing.</title>
        <authorList>
            <person name="Staton M."/>
        </authorList>
    </citation>
    <scope>NUCLEOTIDE SEQUENCE</scope>
    <source>
        <tissue evidence="3">Leaf</tissue>
    </source>
</reference>
<keyword evidence="1" id="KW-0472">Membrane</keyword>
<keyword evidence="1" id="KW-0812">Transmembrane</keyword>